<evidence type="ECO:0000256" key="1">
    <source>
        <dbReference type="SAM" id="Phobius"/>
    </source>
</evidence>
<dbReference type="InterPro" id="IPR032256">
    <property type="entry name" value="DUF4829"/>
</dbReference>
<organism evidence="3 4">
    <name type="scientific">Paraclostridium benzoelyticum</name>
    <dbReference type="NCBI Taxonomy" id="1629550"/>
    <lineage>
        <taxon>Bacteria</taxon>
        <taxon>Bacillati</taxon>
        <taxon>Bacillota</taxon>
        <taxon>Clostridia</taxon>
        <taxon>Peptostreptococcales</taxon>
        <taxon>Peptostreptococcaceae</taxon>
        <taxon>Paraclostridium</taxon>
    </lineage>
</organism>
<accession>A0A0M3DI15</accession>
<keyword evidence="4" id="KW-1185">Reference proteome</keyword>
<gene>
    <name evidence="3" type="ORF">VN21_10665</name>
</gene>
<comment type="caution">
    <text evidence="3">The sequence shown here is derived from an EMBL/GenBank/DDBJ whole genome shotgun (WGS) entry which is preliminary data.</text>
</comment>
<dbReference type="EMBL" id="LBBT01000218">
    <property type="protein sequence ID" value="KKY01079.1"/>
    <property type="molecule type" value="Genomic_DNA"/>
</dbReference>
<sequence length="163" mass="19166">MKNSTKFFLICLIFLTGFIFFNVKYKSFDKESLPVDWKKDAKSVMEVYINAINTKDLDLINECIFNMDGYDYNYIGFDGPAKGTFDDIIYIKYLDSEEVPFKTVEGRLKNGKYLYFKEGKSLDVKYKVKYLFENQPEESGINYLKYNLIKNEDGDYKIISCGY</sequence>
<keyword evidence="1" id="KW-1133">Transmembrane helix</keyword>
<name>A0A0M3DI15_9FIRM</name>
<evidence type="ECO:0000313" key="3">
    <source>
        <dbReference type="EMBL" id="KKY01079.1"/>
    </source>
</evidence>
<keyword evidence="1" id="KW-0812">Transmembrane</keyword>
<protein>
    <recommendedName>
        <fullName evidence="2">DUF4829 domain-containing protein</fullName>
    </recommendedName>
</protein>
<feature type="domain" description="DUF4829" evidence="2">
    <location>
        <begin position="42"/>
        <end position="160"/>
    </location>
</feature>
<keyword evidence="1" id="KW-0472">Membrane</keyword>
<feature type="transmembrane region" description="Helical" evidence="1">
    <location>
        <begin position="6"/>
        <end position="23"/>
    </location>
</feature>
<dbReference type="AlphaFoldDB" id="A0A0M3DI15"/>
<reference evidence="3 4" key="1">
    <citation type="submission" date="2015-04" db="EMBL/GenBank/DDBJ databases">
        <title>Microcin producing Clostridium sp. JC272T.</title>
        <authorList>
            <person name="Jyothsna T."/>
            <person name="Sasikala C."/>
            <person name="Ramana C."/>
        </authorList>
    </citation>
    <scope>NUCLEOTIDE SEQUENCE [LARGE SCALE GENOMIC DNA]</scope>
    <source>
        <strain evidence="3 4">JC272</strain>
    </source>
</reference>
<dbReference type="Proteomes" id="UP000034407">
    <property type="component" value="Unassembled WGS sequence"/>
</dbReference>
<dbReference type="PATRIC" id="fig|1629550.3.peg.1585"/>
<dbReference type="OrthoDB" id="1756323at2"/>
<evidence type="ECO:0000259" key="2">
    <source>
        <dbReference type="Pfam" id="PF16111"/>
    </source>
</evidence>
<proteinExistence type="predicted"/>
<dbReference type="RefSeq" id="WP_046823258.1">
    <property type="nucleotide sequence ID" value="NZ_LBBT01000218.1"/>
</dbReference>
<evidence type="ECO:0000313" key="4">
    <source>
        <dbReference type="Proteomes" id="UP000034407"/>
    </source>
</evidence>
<dbReference type="Pfam" id="PF16111">
    <property type="entry name" value="DUF4829"/>
    <property type="match status" value="1"/>
</dbReference>